<evidence type="ECO:0000313" key="1">
    <source>
        <dbReference type="EMBL" id="JAP10984.1"/>
    </source>
</evidence>
<name>A0A0V0GSD2_SOLCH</name>
<organism evidence="1">
    <name type="scientific">Solanum chacoense</name>
    <name type="common">Chaco potato</name>
    <dbReference type="NCBI Taxonomy" id="4108"/>
    <lineage>
        <taxon>Eukaryota</taxon>
        <taxon>Viridiplantae</taxon>
        <taxon>Streptophyta</taxon>
        <taxon>Embryophyta</taxon>
        <taxon>Tracheophyta</taxon>
        <taxon>Spermatophyta</taxon>
        <taxon>Magnoliopsida</taxon>
        <taxon>eudicotyledons</taxon>
        <taxon>Gunneridae</taxon>
        <taxon>Pentapetalae</taxon>
        <taxon>asterids</taxon>
        <taxon>lamiids</taxon>
        <taxon>Solanales</taxon>
        <taxon>Solanaceae</taxon>
        <taxon>Solanoideae</taxon>
        <taxon>Solaneae</taxon>
        <taxon>Solanum</taxon>
    </lineage>
</organism>
<accession>A0A0V0GSD2</accession>
<dbReference type="EMBL" id="GEDG01032118">
    <property type="protein sequence ID" value="JAP10984.1"/>
    <property type="molecule type" value="Transcribed_RNA"/>
</dbReference>
<sequence>MDISLSRLGDGSRISLRTHKWCKEIELKEAFPNLYRESGQREMTIQLICRSHEGVIHCDLRFKRNLNHCEMKEFHN</sequence>
<reference evidence="1" key="1">
    <citation type="submission" date="2015-12" db="EMBL/GenBank/DDBJ databases">
        <title>Gene expression during late stages of embryo sac development: a critical building block for successful pollen-pistil interactions.</title>
        <authorList>
            <person name="Liu Y."/>
            <person name="Joly V."/>
            <person name="Sabar M."/>
            <person name="Matton D.P."/>
        </authorList>
    </citation>
    <scope>NUCLEOTIDE SEQUENCE</scope>
</reference>
<proteinExistence type="predicted"/>
<protein>
    <submittedName>
        <fullName evidence="1">Putative ovule protein</fullName>
    </submittedName>
</protein>
<dbReference type="AlphaFoldDB" id="A0A0V0GSD2"/>